<dbReference type="EMBL" id="WIXE01003827">
    <property type="protein sequence ID" value="KAK5983585.1"/>
    <property type="molecule type" value="Genomic_DNA"/>
</dbReference>
<dbReference type="EMBL" id="WIXE01018788">
    <property type="protein sequence ID" value="KAK5970636.1"/>
    <property type="molecule type" value="Genomic_DNA"/>
</dbReference>
<evidence type="ECO:0000313" key="2">
    <source>
        <dbReference type="EMBL" id="KAK5970636.1"/>
    </source>
</evidence>
<keyword evidence="4" id="KW-1185">Reference proteome</keyword>
<feature type="signal peptide" evidence="1">
    <location>
        <begin position="1"/>
        <end position="22"/>
    </location>
</feature>
<evidence type="ECO:0008006" key="5">
    <source>
        <dbReference type="Google" id="ProtNLM"/>
    </source>
</evidence>
<proteinExistence type="predicted"/>
<protein>
    <recommendedName>
        <fullName evidence="5">ShKT domain-containing protein</fullName>
    </recommendedName>
</protein>
<evidence type="ECO:0000256" key="1">
    <source>
        <dbReference type="SAM" id="SignalP"/>
    </source>
</evidence>
<keyword evidence="1" id="KW-0732">Signal</keyword>
<evidence type="ECO:0000313" key="3">
    <source>
        <dbReference type="EMBL" id="KAK5983585.1"/>
    </source>
</evidence>
<evidence type="ECO:0000313" key="4">
    <source>
        <dbReference type="Proteomes" id="UP001331761"/>
    </source>
</evidence>
<gene>
    <name evidence="2" type="ORF">GCK32_008648</name>
    <name evidence="3" type="ORF">GCK32_008728</name>
</gene>
<dbReference type="Proteomes" id="UP001331761">
    <property type="component" value="Unassembled WGS sequence"/>
</dbReference>
<organism evidence="3 4">
    <name type="scientific">Trichostrongylus colubriformis</name>
    <name type="common">Black scour worm</name>
    <dbReference type="NCBI Taxonomy" id="6319"/>
    <lineage>
        <taxon>Eukaryota</taxon>
        <taxon>Metazoa</taxon>
        <taxon>Ecdysozoa</taxon>
        <taxon>Nematoda</taxon>
        <taxon>Chromadorea</taxon>
        <taxon>Rhabditida</taxon>
        <taxon>Rhabditina</taxon>
        <taxon>Rhabditomorpha</taxon>
        <taxon>Strongyloidea</taxon>
        <taxon>Trichostrongylidae</taxon>
        <taxon>Trichostrongylus</taxon>
    </lineage>
</organism>
<comment type="caution">
    <text evidence="3">The sequence shown here is derived from an EMBL/GenBank/DDBJ whole genome shotgun (WGS) entry which is preliminary data.</text>
</comment>
<name>A0AAN8FZ93_TRICO</name>
<reference evidence="3 4" key="1">
    <citation type="submission" date="2019-10" db="EMBL/GenBank/DDBJ databases">
        <title>Assembly and Annotation for the nematode Trichostrongylus colubriformis.</title>
        <authorList>
            <person name="Martin J."/>
        </authorList>
    </citation>
    <scope>NUCLEOTIDE SEQUENCE [LARGE SCALE GENOMIC DNA]</scope>
    <source>
        <strain evidence="3">G859</strain>
        <tissue evidence="3">Whole worm</tissue>
    </source>
</reference>
<dbReference type="AlphaFoldDB" id="A0AAN8FZ93"/>
<accession>A0AAN8FZ93</accession>
<sequence>MLSYLFIAFMVLNAFTLEKVVAKVTTTTVKECKDDFIHSVCLRHVMEDRCKIFRLAKRYCRKSCGLCRKE</sequence>
<feature type="chain" id="PRO_5044710875" description="ShKT domain-containing protein" evidence="1">
    <location>
        <begin position="23"/>
        <end position="70"/>
    </location>
</feature>